<dbReference type="STRING" id="1090615.SAMN04515671_0707"/>
<dbReference type="OrthoDB" id="64737at2"/>
<dbReference type="AlphaFoldDB" id="A0A1H0IZ52"/>
<keyword evidence="3" id="KW-1185">Reference proteome</keyword>
<gene>
    <name evidence="2" type="ORF">SAMN04515671_0707</name>
</gene>
<organism evidence="2 3">
    <name type="scientific">Nakamurella panacisegetis</name>
    <dbReference type="NCBI Taxonomy" id="1090615"/>
    <lineage>
        <taxon>Bacteria</taxon>
        <taxon>Bacillati</taxon>
        <taxon>Actinomycetota</taxon>
        <taxon>Actinomycetes</taxon>
        <taxon>Nakamurellales</taxon>
        <taxon>Nakamurellaceae</taxon>
        <taxon>Nakamurella</taxon>
    </lineage>
</organism>
<feature type="transmembrane region" description="Helical" evidence="1">
    <location>
        <begin position="24"/>
        <end position="46"/>
    </location>
</feature>
<evidence type="ECO:0000313" key="2">
    <source>
        <dbReference type="EMBL" id="SDO36510.1"/>
    </source>
</evidence>
<accession>A0A1H0IZ52</accession>
<proteinExistence type="predicted"/>
<keyword evidence="1" id="KW-0812">Transmembrane</keyword>
<name>A0A1H0IZ52_9ACTN</name>
<keyword evidence="1" id="KW-0472">Membrane</keyword>
<evidence type="ECO:0000313" key="3">
    <source>
        <dbReference type="Proteomes" id="UP000198741"/>
    </source>
</evidence>
<dbReference type="Pfam" id="PF07077">
    <property type="entry name" value="DUF1345"/>
    <property type="match status" value="1"/>
</dbReference>
<protein>
    <submittedName>
        <fullName evidence="2">Uncharacterized membrane protein</fullName>
    </submittedName>
</protein>
<evidence type="ECO:0000256" key="1">
    <source>
        <dbReference type="SAM" id="Phobius"/>
    </source>
</evidence>
<dbReference type="EMBL" id="LT629710">
    <property type="protein sequence ID" value="SDO36510.1"/>
    <property type="molecule type" value="Genomic_DNA"/>
</dbReference>
<feature type="transmembrane region" description="Helical" evidence="1">
    <location>
        <begin position="117"/>
        <end position="137"/>
    </location>
</feature>
<dbReference type="InterPro" id="IPR009781">
    <property type="entry name" value="DUF1345"/>
</dbReference>
<keyword evidence="1" id="KW-1133">Transmembrane helix</keyword>
<feature type="transmembrane region" description="Helical" evidence="1">
    <location>
        <begin position="202"/>
        <end position="222"/>
    </location>
</feature>
<dbReference type="RefSeq" id="WP_090474610.1">
    <property type="nucleotide sequence ID" value="NZ_LT629710.1"/>
</dbReference>
<feature type="transmembrane region" description="Helical" evidence="1">
    <location>
        <begin position="92"/>
        <end position="111"/>
    </location>
</feature>
<sequence>MSARELTEDQCHRPFRTAGSRRRLVVMVAVGVVVAVLVGVFGRWVFAPVAGWAAAAIVFDLWVWLAVAPMNAAQTAAHATREDPSRASTDALVQWATVISLAAVGLVLVEAKSAKGAAAGLLAGGAILSVALSWLLIHTLFTLKYALLYYTGPRGGVDFNQEEPPRYTDFAYLAFTVGMTFQVSDTDLQTHAVRATALRHALLSYLFGAVILATTINLIAGLSSGGG</sequence>
<reference evidence="2 3" key="1">
    <citation type="submission" date="2016-10" db="EMBL/GenBank/DDBJ databases">
        <authorList>
            <person name="de Groot N.N."/>
        </authorList>
    </citation>
    <scope>NUCLEOTIDE SEQUENCE [LARGE SCALE GENOMIC DNA]</scope>
    <source>
        <strain evidence="3">P4-7,KCTC 19426,CECT 7604</strain>
    </source>
</reference>
<feature type="transmembrane region" description="Helical" evidence="1">
    <location>
        <begin position="52"/>
        <end position="72"/>
    </location>
</feature>
<dbReference type="Proteomes" id="UP000198741">
    <property type="component" value="Chromosome I"/>
</dbReference>